<protein>
    <submittedName>
        <fullName evidence="1">Uncharacterized protein</fullName>
    </submittedName>
</protein>
<sequence length="190" mass="19991">MVTSTGEGDYAVVYGPLAFEPDECTVAMMQARLRISPVASASMFIGFTDAISDTVLIEDEDGTLESDPTDAFGVMLEGEQDGTYQTVGVQNGTDATQVAIGVGTDDVTVPDETNNNFHTIKIEGAAADSGTMRVYLSDGNGFMGLVATRTAYFRSSIVYAPVVSLDGRATAVTVRLAELGWDGNKGSSFD</sequence>
<evidence type="ECO:0000313" key="1">
    <source>
        <dbReference type="EMBL" id="KKN31678.1"/>
    </source>
</evidence>
<dbReference type="EMBL" id="LAZR01002309">
    <property type="protein sequence ID" value="KKN31678.1"/>
    <property type="molecule type" value="Genomic_DNA"/>
</dbReference>
<gene>
    <name evidence="1" type="ORF">LCGC14_0821430</name>
</gene>
<comment type="caution">
    <text evidence="1">The sequence shown here is derived from an EMBL/GenBank/DDBJ whole genome shotgun (WGS) entry which is preliminary data.</text>
</comment>
<proteinExistence type="predicted"/>
<name>A0A0F9SR54_9ZZZZ</name>
<accession>A0A0F9SR54</accession>
<dbReference type="AlphaFoldDB" id="A0A0F9SR54"/>
<organism evidence="1">
    <name type="scientific">marine sediment metagenome</name>
    <dbReference type="NCBI Taxonomy" id="412755"/>
    <lineage>
        <taxon>unclassified sequences</taxon>
        <taxon>metagenomes</taxon>
        <taxon>ecological metagenomes</taxon>
    </lineage>
</organism>
<reference evidence="1" key="1">
    <citation type="journal article" date="2015" name="Nature">
        <title>Complex archaea that bridge the gap between prokaryotes and eukaryotes.</title>
        <authorList>
            <person name="Spang A."/>
            <person name="Saw J.H."/>
            <person name="Jorgensen S.L."/>
            <person name="Zaremba-Niedzwiedzka K."/>
            <person name="Martijn J."/>
            <person name="Lind A.E."/>
            <person name="van Eijk R."/>
            <person name="Schleper C."/>
            <person name="Guy L."/>
            <person name="Ettema T.J."/>
        </authorList>
    </citation>
    <scope>NUCLEOTIDE SEQUENCE</scope>
</reference>